<dbReference type="VEuPathDB" id="FungiDB:FUN_024250"/>
<evidence type="ECO:0000313" key="3">
    <source>
        <dbReference type="EMBL" id="PKB96154.1"/>
    </source>
</evidence>
<dbReference type="EMBL" id="LLXJ01004112">
    <property type="protein sequence ID" value="PKB96154.1"/>
    <property type="molecule type" value="Genomic_DNA"/>
</dbReference>
<reference evidence="3 4" key="1">
    <citation type="submission" date="2016-04" db="EMBL/GenBank/DDBJ databases">
        <title>Genome analyses suggest a sexual origin of heterokaryosis in a supposedly ancient asexual fungus.</title>
        <authorList>
            <person name="Ropars J."/>
            <person name="Sedzielewska K."/>
            <person name="Noel J."/>
            <person name="Charron P."/>
            <person name="Farinelli L."/>
            <person name="Marton T."/>
            <person name="Kruger M."/>
            <person name="Pelin A."/>
            <person name="Brachmann A."/>
            <person name="Corradi N."/>
        </authorList>
    </citation>
    <scope>NUCLEOTIDE SEQUENCE [LARGE SCALE GENOMIC DNA]</scope>
    <source>
        <strain evidence="3 4">A5</strain>
    </source>
</reference>
<dbReference type="VEuPathDB" id="FungiDB:RhiirFUN_010405"/>
<dbReference type="Gene3D" id="3.60.10.10">
    <property type="entry name" value="Endonuclease/exonuclease/phosphatase"/>
    <property type="match status" value="1"/>
</dbReference>
<comment type="caution">
    <text evidence="3">The sequence shown here is derived from an EMBL/GenBank/DDBJ whole genome shotgun (WGS) entry which is preliminary data.</text>
</comment>
<dbReference type="SUPFAM" id="SSF56219">
    <property type="entry name" value="DNase I-like"/>
    <property type="match status" value="1"/>
</dbReference>
<evidence type="ECO:0000313" key="4">
    <source>
        <dbReference type="Proteomes" id="UP000232722"/>
    </source>
</evidence>
<name>A0A2N0NNP4_9GLOM</name>
<dbReference type="PROSITE" id="PS00213">
    <property type="entry name" value="LIPOCALIN"/>
    <property type="match status" value="1"/>
</dbReference>
<dbReference type="AlphaFoldDB" id="A0A2N0NNP4"/>
<organism evidence="3 4">
    <name type="scientific">Rhizophagus irregularis</name>
    <dbReference type="NCBI Taxonomy" id="588596"/>
    <lineage>
        <taxon>Eukaryota</taxon>
        <taxon>Fungi</taxon>
        <taxon>Fungi incertae sedis</taxon>
        <taxon>Mucoromycota</taxon>
        <taxon>Glomeromycotina</taxon>
        <taxon>Glomeromycetes</taxon>
        <taxon>Glomerales</taxon>
        <taxon>Glomeraceae</taxon>
        <taxon>Rhizophagus</taxon>
    </lineage>
</organism>
<dbReference type="PANTHER" id="PTHR19446">
    <property type="entry name" value="REVERSE TRANSCRIPTASES"/>
    <property type="match status" value="1"/>
</dbReference>
<dbReference type="InterPro" id="IPR022272">
    <property type="entry name" value="Lipocalin_CS"/>
</dbReference>
<dbReference type="VEuPathDB" id="FungiDB:RhiirA1_475229"/>
<feature type="domain" description="Reverse transcriptase" evidence="2">
    <location>
        <begin position="679"/>
        <end position="905"/>
    </location>
</feature>
<accession>A0A2N0NNP4</accession>
<dbReference type="Pfam" id="PF00078">
    <property type="entry name" value="RVT_1"/>
    <property type="match status" value="1"/>
</dbReference>
<feature type="region of interest" description="Disordered" evidence="1">
    <location>
        <begin position="1"/>
        <end position="53"/>
    </location>
</feature>
<feature type="compositionally biased region" description="Low complexity" evidence="1">
    <location>
        <begin position="40"/>
        <end position="50"/>
    </location>
</feature>
<evidence type="ECO:0000256" key="1">
    <source>
        <dbReference type="SAM" id="MobiDB-lite"/>
    </source>
</evidence>
<dbReference type="InterPro" id="IPR036691">
    <property type="entry name" value="Endo/exonu/phosph_ase_sf"/>
</dbReference>
<dbReference type="VEuPathDB" id="FungiDB:RhiirFUN_011952"/>
<evidence type="ECO:0000259" key="2">
    <source>
        <dbReference type="Pfam" id="PF00078"/>
    </source>
</evidence>
<reference evidence="3 4" key="2">
    <citation type="submission" date="2017-09" db="EMBL/GenBank/DDBJ databases">
        <title>Extensive intraspecific genome diversity in a model arbuscular mycorrhizal fungus.</title>
        <authorList>
            <person name="Chen E.C."/>
            <person name="Morin E."/>
            <person name="Beaudet D."/>
            <person name="Noel J."/>
            <person name="Ndikumana S."/>
            <person name="Charron P."/>
            <person name="St-Onge C."/>
            <person name="Giorgi J."/>
            <person name="Grigoriev I.V."/>
            <person name="Roux C."/>
            <person name="Martin F.M."/>
            <person name="Corradi N."/>
        </authorList>
    </citation>
    <scope>NUCLEOTIDE SEQUENCE [LARGE SCALE GENOMIC DNA]</scope>
    <source>
        <strain evidence="3 4">A5</strain>
    </source>
</reference>
<protein>
    <recommendedName>
        <fullName evidence="2">Reverse transcriptase domain-containing protein</fullName>
    </recommendedName>
</protein>
<sequence>MEEDPPETTGTLIPHPNAPLSSGAKNSSSPKSTLNNIPHSTLTSTSTPSPQDELNSVIQDQKAIKDTLQSLTGSIQGFIASLAHESLFTTLNVSPIPNSFNISSFNVNGLRHNSQVKIEQISNFFNLKHISFGGIVDTHLSPKQIHFLSKRLPNYTVFSSDIDKTKQVKSTGGVSLFIEKSLASHVQDFVSHSSRILSVDLYFKGNIKLRIFVIYIPPISDSKLRSETIDLLLQLLVQTKQQNFYHAICGDFNMHLDTYYPIYFNRPSVASQRSYRLLHHLLSHGYEETIPVNASDSLGTFHRDDQITRIDYVWSCPMLKSFALTSYIFDAHDTCSSDHNPVITYFDDSLLVASIKVARAKQLQRRTRRIFKFDSVTTQQWESFSTHTDSFCDVLPSTFSTWHINQQCEYLHSRIVKAANASLPSVTVGNQHTPTVPKDLEALTQHYRFLSRLLHSIRLLRKYPSTYFNRYEHVWSIHFIRLQKILHLYKKVIPSPPILPTSLTTCRQDGFNSLLESLKTISSALYGLLLLKEKDFQDSSIRAKLDDRDNNFESDISSFINSALSRTRRRITLDRVFIDHPTQPKLLTDLHDIDDAVINHFQNSVPIKSSPPDNISALPEKWSSAYRPMDDVNSSIYDSLLDPPTLEEWLSTVSSMPNDKAPGPSMITYEMLKHLGSNASALVLILVQSCFHTADIPDLWRQAMVFPIPKPHEWKCQLKNTRPITLLEVIRKSLVKLFYNRLASILASNEVLKGGNFAGLPGDQGEVISLLLWVIYIDPLLTVLKNEMMDPYILHAPSLSDPLAETNSGGLRINNLVFMDDSTLISSSKSGMESMLSITEEFYQINNTSANHNKYVLITNSLPSTSVSSPSPVVSDLQLSGLNKVPSISIVPISMNSSFRFLGVWFNVAGSRDFVKKQVARECNSFAAIVRPAKLSAKQVVYLHNTVLIPKLEYRQLFTSTP</sequence>
<dbReference type="InterPro" id="IPR000477">
    <property type="entry name" value="RT_dom"/>
</dbReference>
<dbReference type="VEuPathDB" id="FungiDB:RhiirA1_480260"/>
<feature type="compositionally biased region" description="Low complexity" evidence="1">
    <location>
        <begin position="18"/>
        <end position="32"/>
    </location>
</feature>
<dbReference type="Proteomes" id="UP000232722">
    <property type="component" value="Unassembled WGS sequence"/>
</dbReference>
<proteinExistence type="predicted"/>
<gene>
    <name evidence="3" type="ORF">RhiirA5_435348</name>
</gene>